<dbReference type="InterPro" id="IPR007526">
    <property type="entry name" value="SWIRM"/>
</dbReference>
<dbReference type="InterPro" id="IPR036388">
    <property type="entry name" value="WH-like_DNA-bd_sf"/>
</dbReference>
<evidence type="ECO:0000259" key="1">
    <source>
        <dbReference type="Pfam" id="PF04433"/>
    </source>
</evidence>
<keyword evidence="3" id="KW-1185">Reference proteome</keyword>
<dbReference type="Gene3D" id="1.10.10.10">
    <property type="entry name" value="Winged helix-like DNA-binding domain superfamily/Winged helix DNA-binding domain"/>
    <property type="match status" value="1"/>
</dbReference>
<proteinExistence type="predicted"/>
<dbReference type="Proteomes" id="UP001230268">
    <property type="component" value="Unassembled WGS sequence"/>
</dbReference>
<sequence>MRTNDRTLYRGNLFAEAMGIKVDGKEESKDESIDVPFLVRNWLLPDSVNDIEKEYLKSIFKGYKCNERDSTKYYLRIRNNIIELYNKDISKYITSKDCITQIALRTFSERDFRLKHFKRDVNAIKHKDRVSGECNLDDVLPTVAEGHDEEDALMLRRAKDEEDQLADFSEPFIGLRGSMDFNEEGAPRRGKKCQTCQIECKYIYFMITDTVIREDLKKYNDCVWCSRCYSNSLYPLDVPRNSLSKVLVPLGTRWSDHPFISCKWDDEKREKLYDAVYRLGLNWDLVRQEVGDDVTVRECIYQFLLAPLEEETSNTVRMRVNFSDIVNAKDEIPFHANPNAINTFLSFCSTTLSPIVASRSAKVILDHVMRGDPSVDSVAKDIERSCIVGNRGNHDMRHQLKNGKSRARESYNKEEFRNTDMLVPHAEEALQNHSFPIAQVNGSRRLNEMSNPTIAEYTLYEALKEGFQASIETCAELAEMEQERINDTLNRLISLKMKRIKEKMRLHAQTEEQIDNNNIRMVLKLSQKIKRESEGE</sequence>
<dbReference type="InterPro" id="IPR009057">
    <property type="entry name" value="Homeodomain-like_sf"/>
</dbReference>
<name>A0AAD8PF55_BABGI</name>
<comment type="caution">
    <text evidence="2">The sequence shown here is derived from an EMBL/GenBank/DDBJ whole genome shotgun (WGS) entry which is preliminary data.</text>
</comment>
<feature type="domain" description="SWIRM" evidence="1">
    <location>
        <begin position="45"/>
        <end position="111"/>
    </location>
</feature>
<dbReference type="SUPFAM" id="SSF46689">
    <property type="entry name" value="Homeodomain-like"/>
    <property type="match status" value="1"/>
</dbReference>
<gene>
    <name evidence="2" type="ORF">BgAZ_101320</name>
</gene>
<accession>A0AAD8PF55</accession>
<protein>
    <recommendedName>
        <fullName evidence="1">SWIRM domain-containing protein</fullName>
    </recommendedName>
</protein>
<organism evidence="2 3">
    <name type="scientific">Babesia gibsoni</name>
    <dbReference type="NCBI Taxonomy" id="33632"/>
    <lineage>
        <taxon>Eukaryota</taxon>
        <taxon>Sar</taxon>
        <taxon>Alveolata</taxon>
        <taxon>Apicomplexa</taxon>
        <taxon>Aconoidasida</taxon>
        <taxon>Piroplasmida</taxon>
        <taxon>Babesiidae</taxon>
        <taxon>Babesia</taxon>
    </lineage>
</organism>
<evidence type="ECO:0000313" key="2">
    <source>
        <dbReference type="EMBL" id="KAK1444226.1"/>
    </source>
</evidence>
<evidence type="ECO:0000313" key="3">
    <source>
        <dbReference type="Proteomes" id="UP001230268"/>
    </source>
</evidence>
<reference evidence="2" key="1">
    <citation type="submission" date="2023-08" db="EMBL/GenBank/DDBJ databases">
        <title>Draft sequence of the Babesia gibsoni genome.</title>
        <authorList>
            <person name="Yamagishi J.Y."/>
            <person name="Xuan X.X."/>
        </authorList>
    </citation>
    <scope>NUCLEOTIDE SEQUENCE</scope>
    <source>
        <strain evidence="2">Azabu</strain>
    </source>
</reference>
<dbReference type="EMBL" id="JAVEPI010000001">
    <property type="protein sequence ID" value="KAK1444226.1"/>
    <property type="molecule type" value="Genomic_DNA"/>
</dbReference>
<dbReference type="Pfam" id="PF04433">
    <property type="entry name" value="SWIRM"/>
    <property type="match status" value="1"/>
</dbReference>
<dbReference type="AlphaFoldDB" id="A0AAD8PF55"/>